<sequence>MCRNFTYEVVVVTHLNNTLAKSVSLMMTLNLADASTEYFKDKDLKKDDVITFMSWVKKQPHLPKINGEYDIKLARNFLKWNEAAKAAIDNFFTIKTHCPEFFRDRNATVKTVKAALDVW</sequence>
<evidence type="ECO:0000313" key="1">
    <source>
        <dbReference type="EMBL" id="KAH0818268.1"/>
    </source>
</evidence>
<accession>A0A8J6HRD3</accession>
<dbReference type="EMBL" id="JABDTM020018057">
    <property type="protein sequence ID" value="KAH0818268.1"/>
    <property type="molecule type" value="Genomic_DNA"/>
</dbReference>
<gene>
    <name evidence="1" type="ORF">GEV33_004523</name>
</gene>
<dbReference type="Proteomes" id="UP000719412">
    <property type="component" value="Unassembled WGS sequence"/>
</dbReference>
<organism evidence="1 2">
    <name type="scientific">Tenebrio molitor</name>
    <name type="common">Yellow mealworm beetle</name>
    <dbReference type="NCBI Taxonomy" id="7067"/>
    <lineage>
        <taxon>Eukaryota</taxon>
        <taxon>Metazoa</taxon>
        <taxon>Ecdysozoa</taxon>
        <taxon>Arthropoda</taxon>
        <taxon>Hexapoda</taxon>
        <taxon>Insecta</taxon>
        <taxon>Pterygota</taxon>
        <taxon>Neoptera</taxon>
        <taxon>Endopterygota</taxon>
        <taxon>Coleoptera</taxon>
        <taxon>Polyphaga</taxon>
        <taxon>Cucujiformia</taxon>
        <taxon>Tenebrionidae</taxon>
        <taxon>Tenebrio</taxon>
    </lineage>
</organism>
<reference evidence="1" key="2">
    <citation type="submission" date="2021-08" db="EMBL/GenBank/DDBJ databases">
        <authorList>
            <person name="Eriksson T."/>
        </authorList>
    </citation>
    <scope>NUCLEOTIDE SEQUENCE</scope>
    <source>
        <strain evidence="1">Stoneville</strain>
        <tissue evidence="1">Whole head</tissue>
    </source>
</reference>
<proteinExistence type="predicted"/>
<protein>
    <submittedName>
        <fullName evidence="1">Uncharacterized protein</fullName>
    </submittedName>
</protein>
<keyword evidence="2" id="KW-1185">Reference proteome</keyword>
<dbReference type="AlphaFoldDB" id="A0A8J6HRD3"/>
<name>A0A8J6HRD3_TENMO</name>
<comment type="caution">
    <text evidence="1">The sequence shown here is derived from an EMBL/GenBank/DDBJ whole genome shotgun (WGS) entry which is preliminary data.</text>
</comment>
<evidence type="ECO:0000313" key="2">
    <source>
        <dbReference type="Proteomes" id="UP000719412"/>
    </source>
</evidence>
<reference evidence="1" key="1">
    <citation type="journal article" date="2020" name="J Insects Food Feed">
        <title>The yellow mealworm (Tenebrio molitor) genome: a resource for the emerging insects as food and feed industry.</title>
        <authorList>
            <person name="Eriksson T."/>
            <person name="Andere A."/>
            <person name="Kelstrup H."/>
            <person name="Emery V."/>
            <person name="Picard C."/>
        </authorList>
    </citation>
    <scope>NUCLEOTIDE SEQUENCE</scope>
    <source>
        <strain evidence="1">Stoneville</strain>
        <tissue evidence="1">Whole head</tissue>
    </source>
</reference>